<protein>
    <submittedName>
        <fullName evidence="1">Uncharacterized protein</fullName>
    </submittedName>
</protein>
<comment type="caution">
    <text evidence="1">The sequence shown here is derived from an EMBL/GenBank/DDBJ whole genome shotgun (WGS) entry which is preliminary data.</text>
</comment>
<sequence length="108" mass="11757">MKTVLMGLITASLMLPASTVLAGGGIIPGSEDAYRKAEEDTRYETVLGVTHGPAFISSRVRSSTRFGAPVRRHAFGNRVRIPGSEATYRDLQTESRLMLLRSLSARGY</sequence>
<dbReference type="EMBL" id="LAZR01000157">
    <property type="protein sequence ID" value="KKN85637.1"/>
    <property type="molecule type" value="Genomic_DNA"/>
</dbReference>
<proteinExistence type="predicted"/>
<name>A0A0F9UE29_9ZZZZ</name>
<dbReference type="AlphaFoldDB" id="A0A0F9UE29"/>
<gene>
    <name evidence="1" type="ORF">LCGC14_0277660</name>
</gene>
<evidence type="ECO:0000313" key="1">
    <source>
        <dbReference type="EMBL" id="KKN85637.1"/>
    </source>
</evidence>
<reference evidence="1" key="1">
    <citation type="journal article" date="2015" name="Nature">
        <title>Complex archaea that bridge the gap between prokaryotes and eukaryotes.</title>
        <authorList>
            <person name="Spang A."/>
            <person name="Saw J.H."/>
            <person name="Jorgensen S.L."/>
            <person name="Zaremba-Niedzwiedzka K."/>
            <person name="Martijn J."/>
            <person name="Lind A.E."/>
            <person name="van Eijk R."/>
            <person name="Schleper C."/>
            <person name="Guy L."/>
            <person name="Ettema T.J."/>
        </authorList>
    </citation>
    <scope>NUCLEOTIDE SEQUENCE</scope>
</reference>
<accession>A0A0F9UE29</accession>
<organism evidence="1">
    <name type="scientific">marine sediment metagenome</name>
    <dbReference type="NCBI Taxonomy" id="412755"/>
    <lineage>
        <taxon>unclassified sequences</taxon>
        <taxon>metagenomes</taxon>
        <taxon>ecological metagenomes</taxon>
    </lineage>
</organism>